<sequence>MYAGADVGTVRLSGGSMTTAKSKDDNLVRDLRHTNGIRSDRTVRRRTLLKVPLLAAPAAAALSATPTASAAMAGRWSTDRAHRWFRAQGWLVGANYITSNAINQLEMFQAKTFDPARIDNELRMARSIGLNTVRVFLHDQLWTQDRVGFHRRLGQFVDIAAKHRIRPLLVLFDSCWDPLPRSGTQRAPVRGVHNSGWVQSPGAERLDDRRYRQVLQEYVIRVISQFRNDDRVLGWDLWNEPDNPAAVYAKTERKDKPELVAELLPQVFRWARTVDPVQPLTTGVWEGEWRDAARRSEMASIQLDLADVLSFHSYDNPAGFERRIEELQPWGRPMMCTEYLARTEGSTIEGVLPVAKRRHVGAYTWGLVAGKTQTYLPWDSWDKPYLDPPREWFHDLIFDVGRPYRPREIDTLRSLTGSP</sequence>
<proteinExistence type="predicted"/>
<dbReference type="InterPro" id="IPR017853">
    <property type="entry name" value="GH"/>
</dbReference>
<dbReference type="Proteomes" id="UP000028864">
    <property type="component" value="Unassembled WGS sequence"/>
</dbReference>
<dbReference type="AlphaFoldDB" id="A0AAV2WIY6"/>
<dbReference type="Gene3D" id="3.20.20.80">
    <property type="entry name" value="Glycosidases"/>
    <property type="match status" value="1"/>
</dbReference>
<accession>A0AAV2WIY6</accession>
<organism evidence="1 2">
    <name type="scientific">Mycolicibacterium neoaurum</name>
    <name type="common">Mycobacterium neoaurum</name>
    <dbReference type="NCBI Taxonomy" id="1795"/>
    <lineage>
        <taxon>Bacteria</taxon>
        <taxon>Bacillati</taxon>
        <taxon>Actinomycetota</taxon>
        <taxon>Actinomycetes</taxon>
        <taxon>Mycobacteriales</taxon>
        <taxon>Mycobacteriaceae</taxon>
        <taxon>Mycolicibacterium</taxon>
    </lineage>
</organism>
<dbReference type="SUPFAM" id="SSF51445">
    <property type="entry name" value="(Trans)glycosidases"/>
    <property type="match status" value="1"/>
</dbReference>
<evidence type="ECO:0000313" key="1">
    <source>
        <dbReference type="EMBL" id="CDQ43733.1"/>
    </source>
</evidence>
<reference evidence="1" key="2">
    <citation type="submission" date="2015-09" db="EMBL/GenBank/DDBJ databases">
        <title>Draft genome sequence of Mycobacterium neoaurum DSM 44074.</title>
        <authorList>
            <person name="Croce O."/>
            <person name="Robert C."/>
            <person name="Raoult D."/>
            <person name="Drancourt M."/>
        </authorList>
    </citation>
    <scope>NUCLEOTIDE SEQUENCE</scope>
    <source>
        <strain evidence="1">DSM 44074</strain>
    </source>
</reference>
<reference evidence="1" key="1">
    <citation type="submission" date="2014-05" db="EMBL/GenBank/DDBJ databases">
        <authorList>
            <person name="Urmite Genomes"/>
        </authorList>
    </citation>
    <scope>NUCLEOTIDE SEQUENCE</scope>
    <source>
        <strain evidence="1">DSM 44074</strain>
    </source>
</reference>
<dbReference type="EMBL" id="LK021337">
    <property type="protein sequence ID" value="CDQ43733.1"/>
    <property type="molecule type" value="Genomic_DNA"/>
</dbReference>
<gene>
    <name evidence="1" type="ORF">BN1047_01604</name>
</gene>
<evidence type="ECO:0000313" key="2">
    <source>
        <dbReference type="Proteomes" id="UP000028864"/>
    </source>
</evidence>
<protein>
    <submittedName>
        <fullName evidence="1">Endo-beta-mannanase</fullName>
    </submittedName>
</protein>
<name>A0AAV2WIY6_MYCNE</name>